<proteinExistence type="predicted"/>
<keyword evidence="2" id="KW-1185">Reference proteome</keyword>
<gene>
    <name evidence="1" type="ORF">NDU88_004923</name>
</gene>
<reference evidence="1" key="1">
    <citation type="journal article" date="2022" name="bioRxiv">
        <title>Sequencing and chromosome-scale assembly of the giantPleurodeles waltlgenome.</title>
        <authorList>
            <person name="Brown T."/>
            <person name="Elewa A."/>
            <person name="Iarovenko S."/>
            <person name="Subramanian E."/>
            <person name="Araus A.J."/>
            <person name="Petzold A."/>
            <person name="Susuki M."/>
            <person name="Suzuki K.-i.T."/>
            <person name="Hayashi T."/>
            <person name="Toyoda A."/>
            <person name="Oliveira C."/>
            <person name="Osipova E."/>
            <person name="Leigh N.D."/>
            <person name="Simon A."/>
            <person name="Yun M.H."/>
        </authorList>
    </citation>
    <scope>NUCLEOTIDE SEQUENCE</scope>
    <source>
        <strain evidence="1">20211129_DDA</strain>
        <tissue evidence="1">Liver</tissue>
    </source>
</reference>
<accession>A0AAV7KZQ9</accession>
<dbReference type="AlphaFoldDB" id="A0AAV7KZQ9"/>
<name>A0AAV7KZQ9_PLEWA</name>
<dbReference type="Proteomes" id="UP001066276">
    <property type="component" value="Chromosome 12"/>
</dbReference>
<comment type="caution">
    <text evidence="1">The sequence shown here is derived from an EMBL/GenBank/DDBJ whole genome shotgun (WGS) entry which is preliminary data.</text>
</comment>
<evidence type="ECO:0000313" key="2">
    <source>
        <dbReference type="Proteomes" id="UP001066276"/>
    </source>
</evidence>
<organism evidence="1 2">
    <name type="scientific">Pleurodeles waltl</name>
    <name type="common">Iberian ribbed newt</name>
    <dbReference type="NCBI Taxonomy" id="8319"/>
    <lineage>
        <taxon>Eukaryota</taxon>
        <taxon>Metazoa</taxon>
        <taxon>Chordata</taxon>
        <taxon>Craniata</taxon>
        <taxon>Vertebrata</taxon>
        <taxon>Euteleostomi</taxon>
        <taxon>Amphibia</taxon>
        <taxon>Batrachia</taxon>
        <taxon>Caudata</taxon>
        <taxon>Salamandroidea</taxon>
        <taxon>Salamandridae</taxon>
        <taxon>Pleurodelinae</taxon>
        <taxon>Pleurodeles</taxon>
    </lineage>
</organism>
<dbReference type="EMBL" id="JANPWB010000016">
    <property type="protein sequence ID" value="KAJ1084777.1"/>
    <property type="molecule type" value="Genomic_DNA"/>
</dbReference>
<evidence type="ECO:0000313" key="1">
    <source>
        <dbReference type="EMBL" id="KAJ1084777.1"/>
    </source>
</evidence>
<protein>
    <submittedName>
        <fullName evidence="1">Uncharacterized protein</fullName>
    </submittedName>
</protein>
<sequence>MDGTPRFRGSSLANKITYVDRRTAASFQMSCHRKPPLSATSLKRWTAAPLLAPDVGDENGFDGGSQVQTASAEKECGKKELVMCNLNETTRLQMGGGWGDLRE</sequence>